<feature type="domain" description="6-phosphogluconate dehydrogenase NADP-binding" evidence="1">
    <location>
        <begin position="3"/>
        <end position="48"/>
    </location>
</feature>
<sequence>MKKVAVIGLGWIGLPLANFLQDRNWEVCGSTTSKAKCASLQEAGISAIQFQLDPFPKGEGFQKLFEAEYMVINIPPKSRSQSSGFYIEQLKYLMSMLGKSEVKKVVFVSSTGVYPSEKNGMTYTEDFVLTKENAGNPTLLTAEKMVLSENNFDTTIIRFGGLLGVDRIPGRYFSGKDQVVGHTRVNFIHQEDAVRVMAWILEEELWGKTFNAVAPVHAVRKEIYEKNSHELGIKPPKSYAPPKEGEDRLISPEKLLSTGFEFHFPDPLDFTYVK</sequence>
<dbReference type="GO" id="GO:0005737">
    <property type="term" value="C:cytoplasm"/>
    <property type="evidence" value="ECO:0007669"/>
    <property type="project" value="TreeGrafter"/>
</dbReference>
<name>A3HXS1_9BACT</name>
<gene>
    <name evidence="2" type="ORF">ALPR1_20198</name>
</gene>
<evidence type="ECO:0000313" key="3">
    <source>
        <dbReference type="Proteomes" id="UP000003919"/>
    </source>
</evidence>
<evidence type="ECO:0000313" key="2">
    <source>
        <dbReference type="EMBL" id="EAZ81394.2"/>
    </source>
</evidence>
<dbReference type="HOGENOM" id="CLU_007383_11_1_10"/>
<dbReference type="SUPFAM" id="SSF51735">
    <property type="entry name" value="NAD(P)-binding Rossmann-fold domains"/>
    <property type="match status" value="1"/>
</dbReference>
<dbReference type="PANTHER" id="PTHR48079">
    <property type="entry name" value="PROTEIN YEEZ"/>
    <property type="match status" value="1"/>
</dbReference>
<evidence type="ECO:0000259" key="1">
    <source>
        <dbReference type="Pfam" id="PF03446"/>
    </source>
</evidence>
<dbReference type="OrthoDB" id="751203at2"/>
<dbReference type="GO" id="GO:0004029">
    <property type="term" value="F:aldehyde dehydrogenase (NAD+) activity"/>
    <property type="evidence" value="ECO:0007669"/>
    <property type="project" value="TreeGrafter"/>
</dbReference>
<protein>
    <recommendedName>
        <fullName evidence="1">6-phosphogluconate dehydrogenase NADP-binding domain-containing protein</fullName>
    </recommendedName>
</protein>
<dbReference type="STRING" id="388413.ALPR1_20198"/>
<comment type="caution">
    <text evidence="2">The sequence shown here is derived from an EMBL/GenBank/DDBJ whole genome shotgun (WGS) entry which is preliminary data.</text>
</comment>
<dbReference type="InterPro" id="IPR036291">
    <property type="entry name" value="NAD(P)-bd_dom_sf"/>
</dbReference>
<proteinExistence type="predicted"/>
<dbReference type="InterPro" id="IPR006115">
    <property type="entry name" value="6PGDH_NADP-bd"/>
</dbReference>
<dbReference type="Pfam" id="PF03446">
    <property type="entry name" value="NAD_binding_2"/>
    <property type="match status" value="1"/>
</dbReference>
<dbReference type="AlphaFoldDB" id="A3HXS1"/>
<dbReference type="Proteomes" id="UP000003919">
    <property type="component" value="Chromosome"/>
</dbReference>
<keyword evidence="3" id="KW-1185">Reference proteome</keyword>
<dbReference type="RefSeq" id="WP_008203194.1">
    <property type="nucleotide sequence ID" value="NZ_CM001023.1"/>
</dbReference>
<dbReference type="EMBL" id="CM001023">
    <property type="protein sequence ID" value="EAZ81394.2"/>
    <property type="molecule type" value="Genomic_DNA"/>
</dbReference>
<dbReference type="eggNOG" id="COG0451">
    <property type="taxonomic scope" value="Bacteria"/>
</dbReference>
<dbReference type="Gene3D" id="3.40.50.720">
    <property type="entry name" value="NAD(P)-binding Rossmann-like Domain"/>
    <property type="match status" value="1"/>
</dbReference>
<dbReference type="EMBL" id="AAXU02000001">
    <property type="protein sequence ID" value="EAZ81394.2"/>
    <property type="molecule type" value="Genomic_DNA"/>
</dbReference>
<accession>A3HXS1</accession>
<dbReference type="InterPro" id="IPR051783">
    <property type="entry name" value="NAD(P)-dependent_oxidoreduct"/>
</dbReference>
<organism evidence="2 3">
    <name type="scientific">Algoriphagus machipongonensis</name>
    <dbReference type="NCBI Taxonomy" id="388413"/>
    <lineage>
        <taxon>Bacteria</taxon>
        <taxon>Pseudomonadati</taxon>
        <taxon>Bacteroidota</taxon>
        <taxon>Cytophagia</taxon>
        <taxon>Cytophagales</taxon>
        <taxon>Cyclobacteriaceae</taxon>
        <taxon>Algoriphagus</taxon>
    </lineage>
</organism>
<dbReference type="PANTHER" id="PTHR48079:SF6">
    <property type="entry name" value="NAD(P)-BINDING DOMAIN-CONTAINING PROTEIN-RELATED"/>
    <property type="match status" value="1"/>
</dbReference>
<dbReference type="GO" id="GO:0050661">
    <property type="term" value="F:NADP binding"/>
    <property type="evidence" value="ECO:0007669"/>
    <property type="project" value="InterPro"/>
</dbReference>
<reference evidence="2 3" key="1">
    <citation type="journal article" date="2011" name="J. Bacteriol.">
        <title>Complete genome sequence of Algoriphagus sp. PR1, bacterial prey of a colony-forming choanoflagellate.</title>
        <authorList>
            <person name="Alegado R.A."/>
            <person name="Ferriera S."/>
            <person name="Nusbaum C."/>
            <person name="Young S.K."/>
            <person name="Zeng Q."/>
            <person name="Imamovic A."/>
            <person name="Fairclough S.R."/>
            <person name="King N."/>
        </authorList>
    </citation>
    <scope>NUCLEOTIDE SEQUENCE [LARGE SCALE GENOMIC DNA]</scope>
    <source>
        <strain evidence="2 3">PR1</strain>
    </source>
</reference>